<dbReference type="SUPFAM" id="SSF57850">
    <property type="entry name" value="RING/U-box"/>
    <property type="match status" value="1"/>
</dbReference>
<dbReference type="InterPro" id="IPR001607">
    <property type="entry name" value="Znf_UBP"/>
</dbReference>
<dbReference type="GeneID" id="85495624"/>
<dbReference type="PANTHER" id="PTHR24006:SF937">
    <property type="entry name" value="UBIQUITIN CARBOXYL-TERMINAL HYDROLASE"/>
    <property type="match status" value="1"/>
</dbReference>
<evidence type="ECO:0000259" key="7">
    <source>
        <dbReference type="PROSITE" id="PS50271"/>
    </source>
</evidence>
<dbReference type="Proteomes" id="UP001233271">
    <property type="component" value="Chromosome 4"/>
</dbReference>
<keyword evidence="3" id="KW-0862">Zinc</keyword>
<evidence type="ECO:0000256" key="5">
    <source>
        <dbReference type="SAM" id="MobiDB-lite"/>
    </source>
</evidence>
<reference evidence="8" key="1">
    <citation type="journal article" date="2023" name="BMC Genomics">
        <title>Chromosome-level genome assemblies of Cutaneotrichosporon spp. (Trichosporonales, Basidiomycota) reveal imbalanced evolution between nucleotide sequences and chromosome synteny.</title>
        <authorList>
            <person name="Kobayashi Y."/>
            <person name="Kayamori A."/>
            <person name="Aoki K."/>
            <person name="Shiwa Y."/>
            <person name="Matsutani M."/>
            <person name="Fujita N."/>
            <person name="Sugita T."/>
            <person name="Iwasaki W."/>
            <person name="Tanaka N."/>
            <person name="Takashima M."/>
        </authorList>
    </citation>
    <scope>NUCLEOTIDE SEQUENCE</scope>
    <source>
        <strain evidence="8">HIS019</strain>
    </source>
</reference>
<dbReference type="PROSITE" id="PS50235">
    <property type="entry name" value="USP_3"/>
    <property type="match status" value="1"/>
</dbReference>
<dbReference type="InterPro" id="IPR050164">
    <property type="entry name" value="Peptidase_C19"/>
</dbReference>
<dbReference type="InterPro" id="IPR028889">
    <property type="entry name" value="USP"/>
</dbReference>
<evidence type="ECO:0000256" key="1">
    <source>
        <dbReference type="ARBA" id="ARBA00022723"/>
    </source>
</evidence>
<dbReference type="RefSeq" id="XP_060457019.1">
    <property type="nucleotide sequence ID" value="XM_060600424.1"/>
</dbReference>
<evidence type="ECO:0000256" key="2">
    <source>
        <dbReference type="ARBA" id="ARBA00022771"/>
    </source>
</evidence>
<dbReference type="Gene3D" id="3.90.70.10">
    <property type="entry name" value="Cysteine proteinases"/>
    <property type="match status" value="1"/>
</dbReference>
<dbReference type="InterPro" id="IPR001394">
    <property type="entry name" value="Peptidase_C19_UCH"/>
</dbReference>
<accession>A0AA48QVV6</accession>
<proteinExistence type="predicted"/>
<evidence type="ECO:0000259" key="6">
    <source>
        <dbReference type="PROSITE" id="PS50235"/>
    </source>
</evidence>
<protein>
    <recommendedName>
        <fullName evidence="10">Ubiquitinyl hydrolase 1</fullName>
    </recommendedName>
</protein>
<evidence type="ECO:0000256" key="4">
    <source>
        <dbReference type="PROSITE-ProRule" id="PRU00502"/>
    </source>
</evidence>
<dbReference type="CDD" id="cd02660">
    <property type="entry name" value="Peptidase_C19D"/>
    <property type="match status" value="1"/>
</dbReference>
<dbReference type="AlphaFoldDB" id="A0AA48QVV6"/>
<dbReference type="SUPFAM" id="SSF54001">
    <property type="entry name" value="Cysteine proteinases"/>
    <property type="match status" value="1"/>
</dbReference>
<keyword evidence="1" id="KW-0479">Metal-binding</keyword>
<feature type="region of interest" description="Disordered" evidence="5">
    <location>
        <begin position="557"/>
        <end position="576"/>
    </location>
</feature>
<dbReference type="GO" id="GO:0016579">
    <property type="term" value="P:protein deubiquitination"/>
    <property type="evidence" value="ECO:0007669"/>
    <property type="project" value="InterPro"/>
</dbReference>
<keyword evidence="9" id="KW-1185">Reference proteome</keyword>
<dbReference type="GO" id="GO:0004843">
    <property type="term" value="F:cysteine-type deubiquitinase activity"/>
    <property type="evidence" value="ECO:0007669"/>
    <property type="project" value="InterPro"/>
</dbReference>
<sequence length="576" mass="62238">MAATPQPLSLPPVEGDTLICSHLRTLVQRGQEQVERRFVDVVRWGALDQGAKRRKTAPPACHACAAPLSQPWACLTCDFVGCAPLHASTSRAARDCLLSHFANSTRCEFEAAEPGTGAIFCSECDDCIYPDSFESLFRATRIQVEEAHDRSREGAIGGRGRGRGHWRAWEGKVPEKVARASCRGLRPLLNLSQTCFLSAILQALIHNPLLKAYFLSDKHNRHVCPNGGPRGLAVGRPTGTDGAPSEREKGCLCCEMDRAFEEFYADDSSPFGPITMLYAMWHASTELEGHGQQDAHSFFLAALDQIHAHAKGQLASCNCIAHMTFAGSLVSSVTCSGCGETNATVDPILDIQLDFPYTPQAEPLTLGALLRRYCAEEKIGDHGRGYACGRCGGGKGVTASKKLSIKKLPPVLSFQLKRFAHNATSSKVETPVRFPSHLDMRPYVETAAGPVSKAPSVVDGSVPAKEIDEDDLPSSLYSYDLFAVVTHEGKLDNGHYWADVRSGDEWWHCDDDKVTPTTLGAALRQNAYMLFYVRRSLAYGERMTSVLNNAHGAGKTVNGKANGVANGSASGTASAA</sequence>
<dbReference type="KEGG" id="ccac:CcaHIS019_0405740"/>
<name>A0AA48QVV6_9TREE</name>
<dbReference type="PROSITE" id="PS00973">
    <property type="entry name" value="USP_2"/>
    <property type="match status" value="1"/>
</dbReference>
<dbReference type="Pfam" id="PF02148">
    <property type="entry name" value="zf-UBP"/>
    <property type="match status" value="1"/>
</dbReference>
<dbReference type="Gene3D" id="3.30.40.10">
    <property type="entry name" value="Zinc/RING finger domain, C3HC4 (zinc finger)"/>
    <property type="match status" value="1"/>
</dbReference>
<dbReference type="InterPro" id="IPR013083">
    <property type="entry name" value="Znf_RING/FYVE/PHD"/>
</dbReference>
<evidence type="ECO:0000313" key="8">
    <source>
        <dbReference type="EMBL" id="BEI91754.1"/>
    </source>
</evidence>
<dbReference type="Pfam" id="PF00443">
    <property type="entry name" value="UCH"/>
    <property type="match status" value="1"/>
</dbReference>
<dbReference type="InterPro" id="IPR038765">
    <property type="entry name" value="Papain-like_cys_pep_sf"/>
</dbReference>
<dbReference type="PANTHER" id="PTHR24006">
    <property type="entry name" value="UBIQUITIN CARBOXYL-TERMINAL HYDROLASE"/>
    <property type="match status" value="1"/>
</dbReference>
<dbReference type="EMBL" id="AP028215">
    <property type="protein sequence ID" value="BEI91754.1"/>
    <property type="molecule type" value="Genomic_DNA"/>
</dbReference>
<keyword evidence="2 4" id="KW-0863">Zinc-finger</keyword>
<feature type="domain" description="USP" evidence="6">
    <location>
        <begin position="183"/>
        <end position="535"/>
    </location>
</feature>
<dbReference type="GO" id="GO:0005829">
    <property type="term" value="C:cytosol"/>
    <property type="evidence" value="ECO:0007669"/>
    <property type="project" value="TreeGrafter"/>
</dbReference>
<dbReference type="GO" id="GO:0008270">
    <property type="term" value="F:zinc ion binding"/>
    <property type="evidence" value="ECO:0007669"/>
    <property type="project" value="UniProtKB-KW"/>
</dbReference>
<evidence type="ECO:0000313" key="9">
    <source>
        <dbReference type="Proteomes" id="UP001233271"/>
    </source>
</evidence>
<dbReference type="InterPro" id="IPR018200">
    <property type="entry name" value="USP_CS"/>
</dbReference>
<feature type="domain" description="UBP-type" evidence="7">
    <location>
        <begin position="18"/>
        <end position="147"/>
    </location>
</feature>
<evidence type="ECO:0000256" key="3">
    <source>
        <dbReference type="ARBA" id="ARBA00022833"/>
    </source>
</evidence>
<evidence type="ECO:0008006" key="10">
    <source>
        <dbReference type="Google" id="ProtNLM"/>
    </source>
</evidence>
<dbReference type="GO" id="GO:0005634">
    <property type="term" value="C:nucleus"/>
    <property type="evidence" value="ECO:0007669"/>
    <property type="project" value="TreeGrafter"/>
</dbReference>
<dbReference type="PROSITE" id="PS50271">
    <property type="entry name" value="ZF_UBP"/>
    <property type="match status" value="1"/>
</dbReference>
<organism evidence="8 9">
    <name type="scientific">Cutaneotrichosporon cavernicola</name>
    <dbReference type="NCBI Taxonomy" id="279322"/>
    <lineage>
        <taxon>Eukaryota</taxon>
        <taxon>Fungi</taxon>
        <taxon>Dikarya</taxon>
        <taxon>Basidiomycota</taxon>
        <taxon>Agaricomycotina</taxon>
        <taxon>Tremellomycetes</taxon>
        <taxon>Trichosporonales</taxon>
        <taxon>Trichosporonaceae</taxon>
        <taxon>Cutaneotrichosporon</taxon>
    </lineage>
</organism>
<gene>
    <name evidence="8" type="ORF">CcaverHIS019_0405740</name>
</gene>